<dbReference type="GO" id="GO:0006843">
    <property type="term" value="P:mitochondrial citrate transmembrane transport"/>
    <property type="evidence" value="ECO:0007669"/>
    <property type="project" value="TreeGrafter"/>
</dbReference>
<dbReference type="EMBL" id="HBGU01058909">
    <property type="protein sequence ID" value="CAD9511891.1"/>
    <property type="molecule type" value="Transcribed_RNA"/>
</dbReference>
<evidence type="ECO:0000256" key="10">
    <source>
        <dbReference type="RuleBase" id="RU000488"/>
    </source>
</evidence>
<accession>A0A7S2I9W3</accession>
<dbReference type="InterPro" id="IPR018108">
    <property type="entry name" value="MCP_transmembrane"/>
</dbReference>
<feature type="repeat" description="Solcar" evidence="9">
    <location>
        <begin position="8"/>
        <end position="91"/>
    </location>
</feature>
<dbReference type="PROSITE" id="PS50920">
    <property type="entry name" value="SOLCAR"/>
    <property type="match status" value="3"/>
</dbReference>
<evidence type="ECO:0000256" key="1">
    <source>
        <dbReference type="ARBA" id="ARBA00004225"/>
    </source>
</evidence>
<keyword evidence="6" id="KW-1133">Transmembrane helix</keyword>
<comment type="subcellular location">
    <subcellularLocation>
        <location evidence="1">Mitochondrion membrane</location>
        <topology evidence="1">Multi-pass membrane protein</topology>
    </subcellularLocation>
</comment>
<evidence type="ECO:0000256" key="8">
    <source>
        <dbReference type="ARBA" id="ARBA00023136"/>
    </source>
</evidence>
<dbReference type="GO" id="GO:0031966">
    <property type="term" value="C:mitochondrial membrane"/>
    <property type="evidence" value="ECO:0007669"/>
    <property type="project" value="UniProtKB-SubCell"/>
</dbReference>
<evidence type="ECO:0000256" key="3">
    <source>
        <dbReference type="ARBA" id="ARBA00022448"/>
    </source>
</evidence>
<organism evidence="11">
    <name type="scientific">Haptolina brevifila</name>
    <dbReference type="NCBI Taxonomy" id="156173"/>
    <lineage>
        <taxon>Eukaryota</taxon>
        <taxon>Haptista</taxon>
        <taxon>Haptophyta</taxon>
        <taxon>Prymnesiophyceae</taxon>
        <taxon>Prymnesiales</taxon>
        <taxon>Prymnesiaceae</taxon>
        <taxon>Haptolina</taxon>
    </lineage>
</organism>
<feature type="repeat" description="Solcar" evidence="9">
    <location>
        <begin position="104"/>
        <end position="191"/>
    </location>
</feature>
<name>A0A7S2I9W3_9EUKA</name>
<reference evidence="11" key="1">
    <citation type="submission" date="2021-01" db="EMBL/GenBank/DDBJ databases">
        <authorList>
            <person name="Corre E."/>
            <person name="Pelletier E."/>
            <person name="Niang G."/>
            <person name="Scheremetjew M."/>
            <person name="Finn R."/>
            <person name="Kale V."/>
            <person name="Holt S."/>
            <person name="Cochrane G."/>
            <person name="Meng A."/>
            <person name="Brown T."/>
            <person name="Cohen L."/>
        </authorList>
    </citation>
    <scope>NUCLEOTIDE SEQUENCE</scope>
    <source>
        <strain evidence="11">UTEX LB 985</strain>
    </source>
</reference>
<dbReference type="PANTHER" id="PTHR45788:SF4">
    <property type="entry name" value="TRICARBOXYLATE TRANSPORT PROTEIN, MITOCHONDRIAL"/>
    <property type="match status" value="1"/>
</dbReference>
<keyword evidence="7" id="KW-0496">Mitochondrion</keyword>
<dbReference type="GO" id="GO:0071913">
    <property type="term" value="F:citrate secondary active transmembrane transporter activity"/>
    <property type="evidence" value="ECO:0007669"/>
    <property type="project" value="TreeGrafter"/>
</dbReference>
<dbReference type="SUPFAM" id="SSF103506">
    <property type="entry name" value="Mitochondrial carrier"/>
    <property type="match status" value="1"/>
</dbReference>
<sequence>MAPVSKPKHAGKAIVAGGISGGIEICCTYPLEFTKTVAQLSKEGGGAMAVVRNTMANEGPIGFYRGLSSMVYFATPKAAIRFSSFEAASAALTTSDGKPMFGGVTAFLAGLAAGTAEAIFVTTPQETIKIKLIDDAFVRETPRFTGFFHGVSTIIKEEGFGGIYHGLSPTILKVATAQGTRFGVFNFIPPEYRKGPLLTAASGAFAGGVSVILFQGIDVIKSRMQGLEAHKYKSSMDCLRQLIKNEGVMALYKGVEPRLARVCAEVAITMTLYGEVVKLLNQYWITPDMPEHPNYKGKK</sequence>
<dbReference type="PANTHER" id="PTHR45788">
    <property type="entry name" value="SUCCINATE/FUMARATE MITOCHONDRIAL TRANSPORTER-RELATED"/>
    <property type="match status" value="1"/>
</dbReference>
<comment type="similarity">
    <text evidence="2 10">Belongs to the mitochondrial carrier (TC 2.A.29) family.</text>
</comment>
<evidence type="ECO:0000256" key="7">
    <source>
        <dbReference type="ARBA" id="ARBA00023128"/>
    </source>
</evidence>
<evidence type="ECO:0000256" key="4">
    <source>
        <dbReference type="ARBA" id="ARBA00022692"/>
    </source>
</evidence>
<keyword evidence="3 10" id="KW-0813">Transport</keyword>
<evidence type="ECO:0000256" key="2">
    <source>
        <dbReference type="ARBA" id="ARBA00006375"/>
    </source>
</evidence>
<evidence type="ECO:0000313" key="11">
    <source>
        <dbReference type="EMBL" id="CAD9511891.1"/>
    </source>
</evidence>
<protein>
    <submittedName>
        <fullName evidence="11">Uncharacterized protein</fullName>
    </submittedName>
</protein>
<gene>
    <name evidence="11" type="ORF">CBRE1094_LOCUS32023</name>
</gene>
<evidence type="ECO:0000256" key="9">
    <source>
        <dbReference type="PROSITE-ProRule" id="PRU00282"/>
    </source>
</evidence>
<evidence type="ECO:0000256" key="5">
    <source>
        <dbReference type="ARBA" id="ARBA00022737"/>
    </source>
</evidence>
<dbReference type="InterPro" id="IPR049563">
    <property type="entry name" value="TXTP-like"/>
</dbReference>
<proteinExistence type="inferred from homology"/>
<evidence type="ECO:0000256" key="6">
    <source>
        <dbReference type="ARBA" id="ARBA00022989"/>
    </source>
</evidence>
<feature type="repeat" description="Solcar" evidence="9">
    <location>
        <begin position="194"/>
        <end position="279"/>
    </location>
</feature>
<dbReference type="AlphaFoldDB" id="A0A7S2I9W3"/>
<dbReference type="Pfam" id="PF00153">
    <property type="entry name" value="Mito_carr"/>
    <property type="match status" value="3"/>
</dbReference>
<keyword evidence="5" id="KW-0677">Repeat</keyword>
<keyword evidence="8 9" id="KW-0472">Membrane</keyword>
<keyword evidence="4 9" id="KW-0812">Transmembrane</keyword>
<dbReference type="InterPro" id="IPR023395">
    <property type="entry name" value="MCP_dom_sf"/>
</dbReference>
<dbReference type="Gene3D" id="1.50.40.10">
    <property type="entry name" value="Mitochondrial carrier domain"/>
    <property type="match status" value="1"/>
</dbReference>